<reference evidence="6 7" key="1">
    <citation type="submission" date="2016-10" db="EMBL/GenBank/DDBJ databases">
        <authorList>
            <person name="de Groot N.N."/>
        </authorList>
    </citation>
    <scope>NUCLEOTIDE SEQUENCE [LARGE SCALE GENOMIC DNA]</scope>
    <source>
        <strain evidence="6 7">DSM 25294</strain>
    </source>
</reference>
<gene>
    <name evidence="6" type="ORF">SAMN04488026_104235</name>
</gene>
<dbReference type="PANTHER" id="PTHR43060">
    <property type="entry name" value="3-HYDROXYISOBUTYRATE DEHYDROGENASE-LIKE 1, MITOCHONDRIAL-RELATED"/>
    <property type="match status" value="1"/>
</dbReference>
<sequence>MTKPTIGFIGVGLMGHGMGLNILKGGYPLVVVAHRNRGPVEDLLANGATEAASIAELAAQCDIIHICVSGSPQVEAVIAGEGGIAAKAKAGSIVVDCSTADPVSTVQMAEMLATRGIAMADAPLGGTPANAAQGTLSTMVGADDEAFARIEPVLKCWATNIAHLGAVGLGHKMKLINNFVAMGNAALLAEAMALARKSGLSVEQFHKLIGSSRMHNSFYDTFMKWTLEHDENAHRFSITNAHKDMRYLSNLATSVGAVNPVQSAIRNNFGAMESAGQGERFVPMLADFIAATNGLDREE</sequence>
<proteinExistence type="predicted"/>
<dbReference type="Gene3D" id="3.40.50.720">
    <property type="entry name" value="NAD(P)-binding Rossmann-like Domain"/>
    <property type="match status" value="1"/>
</dbReference>
<dbReference type="GO" id="GO:0050661">
    <property type="term" value="F:NADP binding"/>
    <property type="evidence" value="ECO:0007669"/>
    <property type="project" value="InterPro"/>
</dbReference>
<protein>
    <recommendedName>
        <fullName evidence="8">3-hydroxyisobutyrate dehydrogenase</fullName>
    </recommendedName>
</protein>
<dbReference type="InterPro" id="IPR008927">
    <property type="entry name" value="6-PGluconate_DH-like_C_sf"/>
</dbReference>
<dbReference type="AlphaFoldDB" id="A0A1G9C8J8"/>
<dbReference type="SUPFAM" id="SSF48179">
    <property type="entry name" value="6-phosphogluconate dehydrogenase C-terminal domain-like"/>
    <property type="match status" value="1"/>
</dbReference>
<dbReference type="SUPFAM" id="SSF51735">
    <property type="entry name" value="NAD(P)-binding Rossmann-fold domains"/>
    <property type="match status" value="1"/>
</dbReference>
<dbReference type="PIRSF" id="PIRSF000103">
    <property type="entry name" value="HIBADH"/>
    <property type="match status" value="1"/>
</dbReference>
<keyword evidence="7" id="KW-1185">Reference proteome</keyword>
<dbReference type="OrthoDB" id="9812907at2"/>
<dbReference type="GO" id="GO:0051287">
    <property type="term" value="F:NAD binding"/>
    <property type="evidence" value="ECO:0007669"/>
    <property type="project" value="InterPro"/>
</dbReference>
<dbReference type="EMBL" id="FNEK01000042">
    <property type="protein sequence ID" value="SDK47969.1"/>
    <property type="molecule type" value="Genomic_DNA"/>
</dbReference>
<evidence type="ECO:0000313" key="7">
    <source>
        <dbReference type="Proteomes" id="UP000199382"/>
    </source>
</evidence>
<dbReference type="InterPro" id="IPR015815">
    <property type="entry name" value="HIBADH-related"/>
</dbReference>
<name>A0A1G9C8J8_9RHOB</name>
<dbReference type="Gene3D" id="1.10.1040.10">
    <property type="entry name" value="N-(1-d-carboxylethyl)-l-norvaline Dehydrogenase, domain 2"/>
    <property type="match status" value="1"/>
</dbReference>
<evidence type="ECO:0000256" key="3">
    <source>
        <dbReference type="PIRSR" id="PIRSR000103-1"/>
    </source>
</evidence>
<dbReference type="InterPro" id="IPR006115">
    <property type="entry name" value="6PGDH_NADP-bd"/>
</dbReference>
<dbReference type="RefSeq" id="WP_093159692.1">
    <property type="nucleotide sequence ID" value="NZ_FNEK01000042.1"/>
</dbReference>
<dbReference type="STRING" id="571298.SAMN04488026_104235"/>
<dbReference type="Pfam" id="PF14833">
    <property type="entry name" value="NAD_binding_11"/>
    <property type="match status" value="1"/>
</dbReference>
<evidence type="ECO:0000256" key="1">
    <source>
        <dbReference type="ARBA" id="ARBA00023002"/>
    </source>
</evidence>
<feature type="domain" description="6-phosphogluconate dehydrogenase NADP-binding" evidence="4">
    <location>
        <begin position="5"/>
        <end position="165"/>
    </location>
</feature>
<dbReference type="InterPro" id="IPR029154">
    <property type="entry name" value="HIBADH-like_NADP-bd"/>
</dbReference>
<dbReference type="InterPro" id="IPR013328">
    <property type="entry name" value="6PGD_dom2"/>
</dbReference>
<evidence type="ECO:0000259" key="4">
    <source>
        <dbReference type="Pfam" id="PF03446"/>
    </source>
</evidence>
<dbReference type="PANTHER" id="PTHR43060:SF15">
    <property type="entry name" value="3-HYDROXYISOBUTYRATE DEHYDROGENASE-LIKE 1, MITOCHONDRIAL-RELATED"/>
    <property type="match status" value="1"/>
</dbReference>
<evidence type="ECO:0000259" key="5">
    <source>
        <dbReference type="Pfam" id="PF14833"/>
    </source>
</evidence>
<dbReference type="Proteomes" id="UP000199382">
    <property type="component" value="Unassembled WGS sequence"/>
</dbReference>
<dbReference type="GO" id="GO:0016491">
    <property type="term" value="F:oxidoreductase activity"/>
    <property type="evidence" value="ECO:0007669"/>
    <property type="project" value="UniProtKB-KW"/>
</dbReference>
<accession>A0A1G9C8J8</accession>
<feature type="active site" evidence="3">
    <location>
        <position position="174"/>
    </location>
</feature>
<evidence type="ECO:0000313" key="6">
    <source>
        <dbReference type="EMBL" id="SDK47969.1"/>
    </source>
</evidence>
<dbReference type="Pfam" id="PF03446">
    <property type="entry name" value="NAD_binding_2"/>
    <property type="match status" value="1"/>
</dbReference>
<feature type="domain" description="3-hydroxyisobutyrate dehydrogenase-like NAD-binding" evidence="5">
    <location>
        <begin position="168"/>
        <end position="279"/>
    </location>
</feature>
<evidence type="ECO:0000256" key="2">
    <source>
        <dbReference type="ARBA" id="ARBA00023027"/>
    </source>
</evidence>
<keyword evidence="1" id="KW-0560">Oxidoreductase</keyword>
<dbReference type="InterPro" id="IPR036291">
    <property type="entry name" value="NAD(P)-bd_dom_sf"/>
</dbReference>
<evidence type="ECO:0008006" key="8">
    <source>
        <dbReference type="Google" id="ProtNLM"/>
    </source>
</evidence>
<keyword evidence="2" id="KW-0520">NAD</keyword>
<organism evidence="6 7">
    <name type="scientific">Aliiruegeria lutimaris</name>
    <dbReference type="NCBI Taxonomy" id="571298"/>
    <lineage>
        <taxon>Bacteria</taxon>
        <taxon>Pseudomonadati</taxon>
        <taxon>Pseudomonadota</taxon>
        <taxon>Alphaproteobacteria</taxon>
        <taxon>Rhodobacterales</taxon>
        <taxon>Roseobacteraceae</taxon>
        <taxon>Aliiruegeria</taxon>
    </lineage>
</organism>